<dbReference type="Gene3D" id="3.40.50.150">
    <property type="entry name" value="Vaccinia Virus protein VP39"/>
    <property type="match status" value="1"/>
</dbReference>
<name>A0A399FX01_UNCN2</name>
<organism evidence="2 3">
    <name type="scientific">candidate division NPL-UPA2 bacterium Unc8</name>
    <dbReference type="NCBI Taxonomy" id="1980939"/>
    <lineage>
        <taxon>Bacteria</taxon>
    </lineage>
</organism>
<evidence type="ECO:0000313" key="3">
    <source>
        <dbReference type="Proteomes" id="UP000266287"/>
    </source>
</evidence>
<dbReference type="SUPFAM" id="SSF53335">
    <property type="entry name" value="S-adenosyl-L-methionine-dependent methyltransferases"/>
    <property type="match status" value="1"/>
</dbReference>
<dbReference type="AlphaFoldDB" id="A0A399FX01"/>
<evidence type="ECO:0000313" key="2">
    <source>
        <dbReference type="EMBL" id="RII00701.1"/>
    </source>
</evidence>
<dbReference type="Proteomes" id="UP000266287">
    <property type="component" value="Unassembled WGS sequence"/>
</dbReference>
<dbReference type="Pfam" id="PF08241">
    <property type="entry name" value="Methyltransf_11"/>
    <property type="match status" value="1"/>
</dbReference>
<dbReference type="GO" id="GO:0032259">
    <property type="term" value="P:methylation"/>
    <property type="evidence" value="ECO:0007669"/>
    <property type="project" value="UniProtKB-KW"/>
</dbReference>
<protein>
    <submittedName>
        <fullName evidence="2">Class I SAM-dependent methyltransferase</fullName>
    </submittedName>
</protein>
<dbReference type="InterPro" id="IPR029063">
    <property type="entry name" value="SAM-dependent_MTases_sf"/>
</dbReference>
<proteinExistence type="predicted"/>
<dbReference type="CDD" id="cd02440">
    <property type="entry name" value="AdoMet_MTases"/>
    <property type="match status" value="1"/>
</dbReference>
<accession>A0A399FX01</accession>
<reference evidence="2 3" key="1">
    <citation type="submission" date="2018-08" db="EMBL/GenBank/DDBJ databases">
        <title>Draft genome of candidate division NPL-UPA2 bacterium Unc8 that adapted to ultra-basic serpentinizing groundwater.</title>
        <authorList>
            <person name="Ishii S."/>
            <person name="Suzuki S."/>
            <person name="Nealson K.H."/>
        </authorList>
    </citation>
    <scope>NUCLEOTIDE SEQUENCE [LARGE SCALE GENOMIC DNA]</scope>
    <source>
        <strain evidence="2">Unc8</strain>
    </source>
</reference>
<dbReference type="EMBL" id="NDHY01000002">
    <property type="protein sequence ID" value="RII00701.1"/>
    <property type="molecule type" value="Genomic_DNA"/>
</dbReference>
<keyword evidence="2" id="KW-0808">Transferase</keyword>
<dbReference type="GO" id="GO:0008757">
    <property type="term" value="F:S-adenosylmethionine-dependent methyltransferase activity"/>
    <property type="evidence" value="ECO:0007669"/>
    <property type="project" value="InterPro"/>
</dbReference>
<keyword evidence="2" id="KW-0489">Methyltransferase</keyword>
<feature type="domain" description="Methyltransferase type 11" evidence="1">
    <location>
        <begin position="79"/>
        <end position="162"/>
    </location>
</feature>
<sequence>MILQDLTPSQHKVKKGNKKISLMIWSNKTKRLFRLKMLTQSGCSYANPLTIISDRERKIGIAKKERLMATLALLEGKTLDVGCGKNELINIYRQQGGNGIGVDIFPFEGVDQVLDTANLPFRDEEFDTVTMIACLNHIPIRKRDKVLSEANRVLSKRGRLILTMVGGFSGWLCHKLCLQDFDQDERGMDLQEEHYGLPRKYVIEIASKNGFTMVHHRRFCYGLNNLFIFKKNLNKKSSRT</sequence>
<gene>
    <name evidence="2" type="ORF">B9J77_01385</name>
</gene>
<evidence type="ECO:0000259" key="1">
    <source>
        <dbReference type="Pfam" id="PF08241"/>
    </source>
</evidence>
<dbReference type="InterPro" id="IPR013216">
    <property type="entry name" value="Methyltransf_11"/>
</dbReference>
<comment type="caution">
    <text evidence="2">The sequence shown here is derived from an EMBL/GenBank/DDBJ whole genome shotgun (WGS) entry which is preliminary data.</text>
</comment>